<evidence type="ECO:0000313" key="6">
    <source>
        <dbReference type="EMBL" id="RWS10340.1"/>
    </source>
</evidence>
<dbReference type="AlphaFoldDB" id="A0A3S3S7R0"/>
<keyword evidence="8" id="KW-1185">Reference proteome</keyword>
<feature type="region of interest" description="Disordered" evidence="4">
    <location>
        <begin position="1"/>
        <end position="57"/>
    </location>
</feature>
<feature type="compositionally biased region" description="Polar residues" evidence="4">
    <location>
        <begin position="154"/>
        <end position="164"/>
    </location>
</feature>
<evidence type="ECO:0000256" key="1">
    <source>
        <dbReference type="ARBA" id="ARBA00023054"/>
    </source>
</evidence>
<feature type="coiled-coil region" evidence="3">
    <location>
        <begin position="64"/>
        <end position="148"/>
    </location>
</feature>
<dbReference type="GO" id="GO:0070319">
    <property type="term" value="C:Golgi to plasma membrane transport vesicle"/>
    <property type="evidence" value="ECO:0007669"/>
    <property type="project" value="TreeGrafter"/>
</dbReference>
<accession>A0A3S3S7R0</accession>
<keyword evidence="1 3" id="KW-0175">Coiled coil</keyword>
<evidence type="ECO:0000256" key="4">
    <source>
        <dbReference type="SAM" id="MobiDB-lite"/>
    </source>
</evidence>
<dbReference type="GO" id="GO:0006887">
    <property type="term" value="P:exocytosis"/>
    <property type="evidence" value="ECO:0007669"/>
    <property type="project" value="TreeGrafter"/>
</dbReference>
<feature type="domain" description="GDP/GTP exchange factor Sec2 N-terminal" evidence="5">
    <location>
        <begin position="43"/>
        <end position="149"/>
    </location>
</feature>
<evidence type="ECO:0000313" key="8">
    <source>
        <dbReference type="Proteomes" id="UP000285301"/>
    </source>
</evidence>
<dbReference type="Gene3D" id="1.20.5.4880">
    <property type="match status" value="1"/>
</dbReference>
<dbReference type="Pfam" id="PF06428">
    <property type="entry name" value="Sec2p"/>
    <property type="match status" value="1"/>
</dbReference>
<dbReference type="InterPro" id="IPR009449">
    <property type="entry name" value="Sec2_N"/>
</dbReference>
<dbReference type="OrthoDB" id="5560525at2759"/>
<dbReference type="PANTHER" id="PTHR14430">
    <property type="entry name" value="RABIN3-RELATED"/>
    <property type="match status" value="1"/>
</dbReference>
<dbReference type="Pfam" id="PF25555">
    <property type="entry name" value="RAB3A-like_C"/>
    <property type="match status" value="1"/>
</dbReference>
<feature type="region of interest" description="Disordered" evidence="4">
    <location>
        <begin position="154"/>
        <end position="174"/>
    </location>
</feature>
<dbReference type="EMBL" id="NCKU01002131">
    <property type="protein sequence ID" value="RWS10340.1"/>
    <property type="molecule type" value="Genomic_DNA"/>
</dbReference>
<proteinExistence type="inferred from homology"/>
<reference evidence="6" key="2">
    <citation type="submission" date="2018-11" db="EMBL/GenBank/DDBJ databases">
        <title>Trombidioid mite genomics.</title>
        <authorList>
            <person name="Dong X."/>
        </authorList>
    </citation>
    <scope>NUCLEOTIDE SEQUENCE</scope>
    <source>
        <strain evidence="6">UoL-WK</strain>
    </source>
</reference>
<dbReference type="GO" id="GO:0005085">
    <property type="term" value="F:guanyl-nucleotide exchange factor activity"/>
    <property type="evidence" value="ECO:0007669"/>
    <property type="project" value="InterPro"/>
</dbReference>
<feature type="compositionally biased region" description="Polar residues" evidence="4">
    <location>
        <begin position="21"/>
        <end position="40"/>
    </location>
</feature>
<dbReference type="PANTHER" id="PTHR14430:SF0">
    <property type="entry name" value="SEC2P DOMAIN-CONTAINING PROTEIN"/>
    <property type="match status" value="1"/>
</dbReference>
<evidence type="ECO:0000313" key="7">
    <source>
        <dbReference type="EMBL" id="RWS13680.1"/>
    </source>
</evidence>
<dbReference type="STRING" id="1965070.A0A3S3S7R0"/>
<evidence type="ECO:0000259" key="5">
    <source>
        <dbReference type="Pfam" id="PF06428"/>
    </source>
</evidence>
<sequence length="304" mass="34187">MASEAKSDEKREESGEKRAENSSPDTESASSLDDVSLNTSDGKEEEKNVKRYGSSVEEVKEMAAMRLQKELLKAQSELKLRDEEISKLSRIRTEMESELEELTASLFEEANNMVQKAHLSRSKAEKAVHEANMKIEVLEAEVKALKSLVLSSTSQQMQPNTKTTYIGGEKRQNGVRGNANERLLLASSSPHNSPRKSPSNYELGAKCLPSSALNEIQDECTENDLFSSSSIGEVDPFYTSEFTEWKKNPILDKQKSRFLQRIYDEEIYPVFNFKNMNLSNNTLSAIENNSIIVEPVIDKSSFPK</sequence>
<organism evidence="6 8">
    <name type="scientific">Dinothrombium tinctorium</name>
    <dbReference type="NCBI Taxonomy" id="1965070"/>
    <lineage>
        <taxon>Eukaryota</taxon>
        <taxon>Metazoa</taxon>
        <taxon>Ecdysozoa</taxon>
        <taxon>Arthropoda</taxon>
        <taxon>Chelicerata</taxon>
        <taxon>Arachnida</taxon>
        <taxon>Acari</taxon>
        <taxon>Acariformes</taxon>
        <taxon>Trombidiformes</taxon>
        <taxon>Prostigmata</taxon>
        <taxon>Anystina</taxon>
        <taxon>Parasitengona</taxon>
        <taxon>Trombidioidea</taxon>
        <taxon>Trombidiidae</taxon>
        <taxon>Dinothrombium</taxon>
    </lineage>
</organism>
<comment type="caution">
    <text evidence="6">The sequence shown here is derived from an EMBL/GenBank/DDBJ whole genome shotgun (WGS) entry which is preliminary data.</text>
</comment>
<dbReference type="EMBL" id="NCKU01000918">
    <property type="protein sequence ID" value="RWS13680.1"/>
    <property type="molecule type" value="Genomic_DNA"/>
</dbReference>
<evidence type="ECO:0000256" key="2">
    <source>
        <dbReference type="ARBA" id="ARBA00025794"/>
    </source>
</evidence>
<gene>
    <name evidence="7" type="ORF">B4U79_01460</name>
    <name evidence="6" type="ORF">B4U79_15479</name>
</gene>
<dbReference type="SUPFAM" id="SSF144284">
    <property type="entry name" value="Sec2 N-terminal region"/>
    <property type="match status" value="1"/>
</dbReference>
<comment type="similarity">
    <text evidence="2">Belongs to the SEC2 family.</text>
</comment>
<dbReference type="InterPro" id="IPR040351">
    <property type="entry name" value="RAB3IL/RAB3IP/Sec2"/>
</dbReference>
<feature type="compositionally biased region" description="Basic and acidic residues" evidence="4">
    <location>
        <begin position="1"/>
        <end position="20"/>
    </location>
</feature>
<evidence type="ECO:0000256" key="3">
    <source>
        <dbReference type="SAM" id="Coils"/>
    </source>
</evidence>
<protein>
    <submittedName>
        <fullName evidence="6">Rab-3A-interacting protein-like protein</fullName>
    </submittedName>
</protein>
<reference evidence="6 8" key="1">
    <citation type="journal article" date="2018" name="Gigascience">
        <title>Genomes of trombidid mites reveal novel predicted allergens and laterally-transferred genes associated with secondary metabolism.</title>
        <authorList>
            <person name="Dong X."/>
            <person name="Chaisiri K."/>
            <person name="Xia D."/>
            <person name="Armstrong S.D."/>
            <person name="Fang Y."/>
            <person name="Donnelly M.J."/>
            <person name="Kadowaki T."/>
            <person name="McGarry J.W."/>
            <person name="Darby A.C."/>
            <person name="Makepeace B.L."/>
        </authorList>
    </citation>
    <scope>NUCLEOTIDE SEQUENCE [LARGE SCALE GENOMIC DNA]</scope>
    <source>
        <strain evidence="6">UoL-WK</strain>
    </source>
</reference>
<name>A0A3S3S7R0_9ACAR</name>
<dbReference type="Proteomes" id="UP000285301">
    <property type="component" value="Unassembled WGS sequence"/>
</dbReference>